<evidence type="ECO:0000313" key="2">
    <source>
        <dbReference type="Proteomes" id="UP000002363"/>
    </source>
</evidence>
<gene>
    <name evidence="1" type="ordered locus">ECL_03852</name>
</gene>
<protein>
    <submittedName>
        <fullName evidence="1">Uncharacterized protein</fullName>
    </submittedName>
</protein>
<keyword evidence="2" id="KW-1185">Reference proteome</keyword>
<dbReference type="KEGG" id="enc:ECL_03852"/>
<accession>A0A0H3CQ91</accession>
<dbReference type="EMBL" id="CP001918">
    <property type="protein sequence ID" value="ADF63386.1"/>
    <property type="molecule type" value="Genomic_DNA"/>
</dbReference>
<organism evidence="1 2">
    <name type="scientific">Enterobacter cloacae subsp. cloacae (strain ATCC 13047 / DSM 30054 / NBRC 13535 / NCTC 10005 / WDCM 00083 / NCDC 279-56)</name>
    <dbReference type="NCBI Taxonomy" id="716541"/>
    <lineage>
        <taxon>Bacteria</taxon>
        <taxon>Pseudomonadati</taxon>
        <taxon>Pseudomonadota</taxon>
        <taxon>Gammaproteobacteria</taxon>
        <taxon>Enterobacterales</taxon>
        <taxon>Enterobacteriaceae</taxon>
        <taxon>Enterobacter</taxon>
        <taxon>Enterobacter cloacae complex</taxon>
    </lineage>
</organism>
<reference evidence="1 2" key="1">
    <citation type="journal article" date="2010" name="J. Bacteriol.">
        <title>Complete genome sequence of Enterobacter cloacae subsp. cloacae type strain ATCC 13047.</title>
        <authorList>
            <person name="Ren Y."/>
            <person name="Ren Y."/>
            <person name="Zhou Z."/>
            <person name="Guo X."/>
            <person name="Li Y."/>
            <person name="Feng L."/>
            <person name="Wang L."/>
        </authorList>
    </citation>
    <scope>NUCLEOTIDE SEQUENCE [LARGE SCALE GENOMIC DNA]</scope>
    <source>
        <strain evidence="2">ATCC 13047 / DSM 30054 / NBRC 13535 / NCTC 10005 / WDCM 00083 / NCDC 279-56</strain>
    </source>
</reference>
<dbReference type="Proteomes" id="UP000002363">
    <property type="component" value="Chromosome"/>
</dbReference>
<name>A0A0H3CQ91_ENTCC</name>
<sequence>MTEERSAFFLINRGLHNSPERYVVVLKAPRVRRPVTYLTDFLHAAKNELTI</sequence>
<dbReference type="EnsemblBacteria" id="ADF63386">
    <property type="protein sequence ID" value="ADF63386"/>
    <property type="gene ID" value="ECL_03852"/>
</dbReference>
<dbReference type="STRING" id="716541.ECL_03852"/>
<dbReference type="AlphaFoldDB" id="A0A0H3CQ91"/>
<dbReference type="HOGENOM" id="CLU_3098404_0_0_6"/>
<evidence type="ECO:0000313" key="1">
    <source>
        <dbReference type="EMBL" id="ADF63386.1"/>
    </source>
</evidence>
<proteinExistence type="predicted"/>